<dbReference type="Gene3D" id="3.40.50.620">
    <property type="entry name" value="HUPs"/>
    <property type="match status" value="1"/>
</dbReference>
<feature type="active site" description="Nucleophile; for glutaminase activity" evidence="7">
    <location>
        <position position="186"/>
    </location>
</feature>
<organism evidence="11 12">
    <name type="scientific">Pandoraea terrae</name>
    <dbReference type="NCBI Taxonomy" id="1537710"/>
    <lineage>
        <taxon>Bacteria</taxon>
        <taxon>Pseudomonadati</taxon>
        <taxon>Pseudomonadota</taxon>
        <taxon>Betaproteobacteria</taxon>
        <taxon>Burkholderiales</taxon>
        <taxon>Burkholderiaceae</taxon>
        <taxon>Pandoraea</taxon>
    </lineage>
</organism>
<feature type="binding site" evidence="7">
    <location>
        <position position="219"/>
    </location>
    <ligand>
        <name>L-glutamine</name>
        <dbReference type="ChEBI" id="CHEBI:58359"/>
    </ligand>
</feature>
<feature type="active site" description="For glutaminase activity" evidence="7">
    <location>
        <position position="130"/>
    </location>
</feature>
<dbReference type="PANTHER" id="PTHR23090:SF9">
    <property type="entry name" value="GLUTAMINE-DEPENDENT NAD(+) SYNTHETASE"/>
    <property type="match status" value="1"/>
</dbReference>
<dbReference type="Gene3D" id="1.10.10.1140">
    <property type="entry name" value="Glutamine-dependent NAD+ synthetase, C-terminal domain"/>
    <property type="match status" value="1"/>
</dbReference>
<dbReference type="InterPro" id="IPR003010">
    <property type="entry name" value="C-N_Hydrolase"/>
</dbReference>
<feature type="binding site" evidence="7">
    <location>
        <begin position="501"/>
        <end position="504"/>
    </location>
    <ligand>
        <name>deamido-NAD(+)</name>
        <dbReference type="ChEBI" id="CHEBI:58437"/>
        <note>ligand shared between two neighboring subunits</note>
    </ligand>
</feature>
<evidence type="ECO:0000256" key="5">
    <source>
        <dbReference type="ARBA" id="ARBA00022840"/>
    </source>
</evidence>
<protein>
    <recommendedName>
        <fullName evidence="7 8">Glutamine-dependent NAD(+) synthetase</fullName>
        <ecNumber evidence="7 8">6.3.5.1</ecNumber>
    </recommendedName>
    <alternativeName>
        <fullName evidence="7 8">NAD(+) synthase [glutamine-hydrolyzing]</fullName>
    </alternativeName>
</protein>
<dbReference type="InterPro" id="IPR014445">
    <property type="entry name" value="Gln-dep_NAD_synthase"/>
</dbReference>
<evidence type="ECO:0000256" key="4">
    <source>
        <dbReference type="ARBA" id="ARBA00022741"/>
    </source>
</evidence>
<dbReference type="Proteomes" id="UP000414233">
    <property type="component" value="Unassembled WGS sequence"/>
</dbReference>
<dbReference type="GO" id="GO:0008795">
    <property type="term" value="F:NAD+ synthase activity"/>
    <property type="evidence" value="ECO:0007669"/>
    <property type="project" value="UniProtKB-UniRule"/>
</dbReference>
<comment type="catalytic activity">
    <reaction evidence="7 8">
        <text>deamido-NAD(+) + L-glutamine + ATP + H2O = L-glutamate + AMP + diphosphate + NAD(+) + H(+)</text>
        <dbReference type="Rhea" id="RHEA:24384"/>
        <dbReference type="ChEBI" id="CHEBI:15377"/>
        <dbReference type="ChEBI" id="CHEBI:15378"/>
        <dbReference type="ChEBI" id="CHEBI:29985"/>
        <dbReference type="ChEBI" id="CHEBI:30616"/>
        <dbReference type="ChEBI" id="CHEBI:33019"/>
        <dbReference type="ChEBI" id="CHEBI:57540"/>
        <dbReference type="ChEBI" id="CHEBI:58359"/>
        <dbReference type="ChEBI" id="CHEBI:58437"/>
        <dbReference type="ChEBI" id="CHEBI:456215"/>
        <dbReference type="EC" id="6.3.5.1"/>
    </reaction>
</comment>
<dbReference type="GO" id="GO:0003952">
    <property type="term" value="F:NAD+ synthase (glutamine-hydrolyzing) activity"/>
    <property type="evidence" value="ECO:0007669"/>
    <property type="project" value="UniProtKB-UniRule"/>
</dbReference>
<dbReference type="AlphaFoldDB" id="A0A5E4RKQ3"/>
<dbReference type="SUPFAM" id="SSF52402">
    <property type="entry name" value="Adenine nucleotide alpha hydrolases-like"/>
    <property type="match status" value="1"/>
</dbReference>
<dbReference type="SUPFAM" id="SSF56317">
    <property type="entry name" value="Carbon-nitrogen hydrolase"/>
    <property type="match status" value="1"/>
</dbReference>
<keyword evidence="4 7" id="KW-0547">Nucleotide-binding</keyword>
<feature type="binding site" evidence="7">
    <location>
        <begin position="377"/>
        <end position="384"/>
    </location>
    <ligand>
        <name>ATP</name>
        <dbReference type="ChEBI" id="CHEBI:30616"/>
    </ligand>
</feature>
<evidence type="ECO:0000256" key="3">
    <source>
        <dbReference type="ARBA" id="ARBA00022598"/>
    </source>
</evidence>
<dbReference type="CDD" id="cd00553">
    <property type="entry name" value="NAD_synthase"/>
    <property type="match status" value="1"/>
</dbReference>
<gene>
    <name evidence="7 11" type="primary">nadE</name>
    <name evidence="11" type="ORF">PTE30175_00241</name>
</gene>
<comment type="similarity">
    <text evidence="2 7 8">In the C-terminal section; belongs to the NAD synthetase family.</text>
</comment>
<dbReference type="EC" id="6.3.5.1" evidence="7 8"/>
<dbReference type="Pfam" id="PF00795">
    <property type="entry name" value="CN_hydrolase"/>
    <property type="match status" value="1"/>
</dbReference>
<evidence type="ECO:0000313" key="12">
    <source>
        <dbReference type="Proteomes" id="UP000414233"/>
    </source>
</evidence>
<dbReference type="GO" id="GO:0005524">
    <property type="term" value="F:ATP binding"/>
    <property type="evidence" value="ECO:0007669"/>
    <property type="project" value="UniProtKB-UniRule"/>
</dbReference>
<dbReference type="InterPro" id="IPR014729">
    <property type="entry name" value="Rossmann-like_a/b/a_fold"/>
</dbReference>
<evidence type="ECO:0000256" key="6">
    <source>
        <dbReference type="ARBA" id="ARBA00023027"/>
    </source>
</evidence>
<comment type="pathway">
    <text evidence="1 7 8">Cofactor biosynthesis; NAD(+) biosynthesis; NAD(+) from deamido-NAD(+) (L-Gln route): step 1/1.</text>
</comment>
<dbReference type="InterPro" id="IPR022310">
    <property type="entry name" value="NAD/GMP_synthase"/>
</dbReference>
<feature type="binding site" evidence="7">
    <location>
        <position position="496"/>
    </location>
    <ligand>
        <name>deamido-NAD(+)</name>
        <dbReference type="ChEBI" id="CHEBI:58437"/>
        <note>ligand shared between two neighboring subunits</note>
    </ligand>
</feature>
<dbReference type="HAMAP" id="MF_02090">
    <property type="entry name" value="NadE_glutamine_dep"/>
    <property type="match status" value="1"/>
</dbReference>
<dbReference type="NCBIfam" id="TIGR00552">
    <property type="entry name" value="nadE"/>
    <property type="match status" value="1"/>
</dbReference>
<dbReference type="EMBL" id="CABPRZ010000001">
    <property type="protein sequence ID" value="VVD63916.1"/>
    <property type="molecule type" value="Genomic_DNA"/>
</dbReference>
<accession>A0A5E4RKQ3</accession>
<keyword evidence="5 7" id="KW-0067">ATP-binding</keyword>
<dbReference type="InterPro" id="IPR036526">
    <property type="entry name" value="C-N_Hydrolase_sf"/>
</dbReference>
<evidence type="ECO:0000256" key="2">
    <source>
        <dbReference type="ARBA" id="ARBA00007145"/>
    </source>
</evidence>
<feature type="active site" description="Proton acceptor; for glutaminase activity" evidence="7">
    <location>
        <position position="61"/>
    </location>
</feature>
<feature type="binding site" evidence="7">
    <location>
        <position position="136"/>
    </location>
    <ligand>
        <name>L-glutamine</name>
        <dbReference type="ChEBI" id="CHEBI:58359"/>
    </ligand>
</feature>
<reference evidence="11 12" key="1">
    <citation type="submission" date="2019-08" db="EMBL/GenBank/DDBJ databases">
        <authorList>
            <person name="Peeters C."/>
        </authorList>
    </citation>
    <scope>NUCLEOTIDE SEQUENCE [LARGE SCALE GENOMIC DNA]</scope>
    <source>
        <strain evidence="11 12">LMG 30175</strain>
    </source>
</reference>
<feature type="domain" description="CN hydrolase" evidence="10">
    <location>
        <begin position="21"/>
        <end position="286"/>
    </location>
</feature>
<sequence>MHKVAADMTNRFLNLYNHDYARVAVGVPQCRVADPAYNAQQTIAVARQAAKAGAALVAFPELGLSAYTCEDLFHQRALLDACEAALAEVVAASGKLAPALIVGMPLRVDQRLFNCAVVVAGGRIHGVVPKSYLPNYSEFYEARQFNAADCTSVSEITLLGQAVPFGSSLVFEAADQPLLRFHVEICEDVWVPIPPSSFAALAGATVLVNLSASNVLVGKAAYRRQLVAQQSARCLAAYLYSSAGQGESSTDLAWDGQALIYENGDFLAESERFLDTSHIIFADVDLERLAHERMHQTTFGQSVRRHADEVAKFRVVRMELPLPRDVALPLERAIERFPYVPADPARRDERCHEVYNIQVQALMQRLSSSHIKKVVIGVSGGLDSTHALLVCAKAMDRLGLPRTNILAYTMPGFATSDRTLRQARRLMEAVGCAAEEIDIRPSCMQMLKDLGHPYASGEEVFDVTFENVQAGERTNHLFRLANHKQAIVIGTGDLSELALGWCTYGVGDHMSHYNVNASVPKTLITHLVRWVAETGQLGGGAEPPAKAKAAAGSNVLIDILETDISPELVPGKGNGAPEQKTEHFIGPYELQDFNLYYTLRFGFAPSKVAFLAYTAWHDRDAGRWPDAAHATCNQYDLPAIKKNLRIFLDRFFRTSQFKRSCVPNAPKVGTGGSLSPRGDWRAPSDGEAAVWLARLDTIPDDVNA</sequence>
<dbReference type="InterPro" id="IPR003694">
    <property type="entry name" value="NAD_synthase"/>
</dbReference>
<evidence type="ECO:0000313" key="11">
    <source>
        <dbReference type="EMBL" id="VVD63916.1"/>
    </source>
</evidence>
<dbReference type="GO" id="GO:0004359">
    <property type="term" value="F:glutaminase activity"/>
    <property type="evidence" value="ECO:0007669"/>
    <property type="project" value="InterPro"/>
</dbReference>
<dbReference type="InterPro" id="IPR041856">
    <property type="entry name" value="NAD+_synth_C"/>
</dbReference>
<feature type="binding site" evidence="7">
    <location>
        <position position="491"/>
    </location>
    <ligand>
        <name>ATP</name>
        <dbReference type="ChEBI" id="CHEBI:30616"/>
    </ligand>
</feature>
<dbReference type="FunFam" id="3.40.50.620:FF:000155">
    <property type="entry name" value="Glutamine-dependent NAD(+) synthetase"/>
    <property type="match status" value="1"/>
</dbReference>
<name>A0A5E4RKQ3_9BURK</name>
<evidence type="ECO:0000256" key="1">
    <source>
        <dbReference type="ARBA" id="ARBA00005188"/>
    </source>
</evidence>
<feature type="binding site" evidence="7">
    <location>
        <position position="213"/>
    </location>
    <ligand>
        <name>L-glutamine</name>
        <dbReference type="ChEBI" id="CHEBI:58359"/>
    </ligand>
</feature>
<feature type="binding site" evidence="7">
    <location>
        <position position="658"/>
    </location>
    <ligand>
        <name>deamido-NAD(+)</name>
        <dbReference type="ChEBI" id="CHEBI:58437"/>
        <note>ligand shared between two neighboring subunits</note>
    </ligand>
</feature>
<evidence type="ECO:0000256" key="7">
    <source>
        <dbReference type="HAMAP-Rule" id="MF_02090"/>
    </source>
</evidence>
<keyword evidence="12" id="KW-1185">Reference proteome</keyword>
<dbReference type="GO" id="GO:0009435">
    <property type="term" value="P:NAD+ biosynthetic process"/>
    <property type="evidence" value="ECO:0007669"/>
    <property type="project" value="UniProtKB-UniRule"/>
</dbReference>
<dbReference type="UniPathway" id="UPA00253">
    <property type="reaction ID" value="UER00334"/>
</dbReference>
<comment type="similarity">
    <text evidence="9">Belongs to the NAD synthetase family.</text>
</comment>
<evidence type="ECO:0000259" key="10">
    <source>
        <dbReference type="PROSITE" id="PS50263"/>
    </source>
</evidence>
<dbReference type="PROSITE" id="PS50263">
    <property type="entry name" value="CN_HYDROLASE"/>
    <property type="match status" value="1"/>
</dbReference>
<dbReference type="GO" id="GO:0005737">
    <property type="term" value="C:cytoplasm"/>
    <property type="evidence" value="ECO:0007669"/>
    <property type="project" value="InterPro"/>
</dbReference>
<dbReference type="Gene3D" id="3.60.110.10">
    <property type="entry name" value="Carbon-nitrogen hydrolase"/>
    <property type="match status" value="1"/>
</dbReference>
<dbReference type="PANTHER" id="PTHR23090">
    <property type="entry name" value="NH 3 /GLUTAMINE-DEPENDENT NAD + SYNTHETASE"/>
    <property type="match status" value="1"/>
</dbReference>
<dbReference type="PIRSF" id="PIRSF006630">
    <property type="entry name" value="NADS_GAT"/>
    <property type="match status" value="1"/>
</dbReference>
<proteinExistence type="inferred from homology"/>
<dbReference type="CDD" id="cd07570">
    <property type="entry name" value="GAT_Gln-NAD-synth"/>
    <property type="match status" value="1"/>
</dbReference>
<dbReference type="Pfam" id="PF02540">
    <property type="entry name" value="NAD_synthase"/>
    <property type="match status" value="1"/>
</dbReference>
<evidence type="ECO:0000256" key="8">
    <source>
        <dbReference type="PIRNR" id="PIRNR006630"/>
    </source>
</evidence>
<dbReference type="FunFam" id="1.10.10.1140:FF:000001">
    <property type="entry name" value="Glutamine-dependent NAD(+) synthetase"/>
    <property type="match status" value="1"/>
</dbReference>
<comment type="function">
    <text evidence="7">Catalyzes the ATP-dependent amidation of deamido-NAD to form NAD. Uses L-glutamine as a nitrogen source.</text>
</comment>
<feature type="binding site" evidence="7">
    <location>
        <position position="467"/>
    </location>
    <ligand>
        <name>deamido-NAD(+)</name>
        <dbReference type="ChEBI" id="CHEBI:58437"/>
        <note>ligand shared between two neighboring subunits</note>
    </ligand>
</feature>
<keyword evidence="3 7" id="KW-0436">Ligase</keyword>
<evidence type="ECO:0000256" key="9">
    <source>
        <dbReference type="RuleBase" id="RU003811"/>
    </source>
</evidence>
<dbReference type="NCBIfam" id="NF002730">
    <property type="entry name" value="PRK02628.1"/>
    <property type="match status" value="1"/>
</dbReference>
<keyword evidence="6 7" id="KW-0520">NAD</keyword>